<dbReference type="Pfam" id="PF01557">
    <property type="entry name" value="FAA_hydrolase"/>
    <property type="match status" value="1"/>
</dbReference>
<name>A0A4P7CY51_9BURK</name>
<comment type="cofactor">
    <cofactor evidence="1">
        <name>Mg(2+)</name>
        <dbReference type="ChEBI" id="CHEBI:18420"/>
    </cofactor>
</comment>
<keyword evidence="6" id="KW-1185">Reference proteome</keyword>
<dbReference type="AlphaFoldDB" id="A0A4P7CY51"/>
<dbReference type="KEGG" id="ppai:E1956_17655"/>
<dbReference type="EMBL" id="CP038149">
    <property type="protein sequence ID" value="QBQ99061.1"/>
    <property type="molecule type" value="Genomic_DNA"/>
</dbReference>
<dbReference type="Gene3D" id="3.90.850.10">
    <property type="entry name" value="Fumarylacetoacetase-like, C-terminal domain"/>
    <property type="match status" value="1"/>
</dbReference>
<keyword evidence="5" id="KW-0378">Hydrolase</keyword>
<dbReference type="Proteomes" id="UP000295727">
    <property type="component" value="Chromosome 2"/>
</dbReference>
<dbReference type="SUPFAM" id="SSF56529">
    <property type="entry name" value="FAH"/>
    <property type="match status" value="1"/>
</dbReference>
<reference evidence="5 6" key="1">
    <citation type="submission" date="2019-03" db="EMBL/GenBank/DDBJ databases">
        <title>Paraburkholderia sp. 7MH5, isolated from subtropical forest soil.</title>
        <authorList>
            <person name="Gao Z.-H."/>
            <person name="Qiu L.-H."/>
        </authorList>
    </citation>
    <scope>NUCLEOTIDE SEQUENCE [LARGE SCALE GENOMIC DNA]</scope>
    <source>
        <strain evidence="5 6">7MH5</strain>
    </source>
</reference>
<dbReference type="PANTHER" id="PTHR42796:SF4">
    <property type="entry name" value="FUMARYLACETOACETATE HYDROLASE DOMAIN-CONTAINING PROTEIN 2A"/>
    <property type="match status" value="1"/>
</dbReference>
<dbReference type="GO" id="GO:0044281">
    <property type="term" value="P:small molecule metabolic process"/>
    <property type="evidence" value="ECO:0007669"/>
    <property type="project" value="UniProtKB-ARBA"/>
</dbReference>
<dbReference type="OrthoDB" id="8582489at2"/>
<feature type="domain" description="Fumarylacetoacetase-like C-terminal" evidence="4">
    <location>
        <begin position="88"/>
        <end position="291"/>
    </location>
</feature>
<organism evidence="5 6">
    <name type="scientific">Paraburkholderia pallida</name>
    <dbReference type="NCBI Taxonomy" id="2547399"/>
    <lineage>
        <taxon>Bacteria</taxon>
        <taxon>Pseudomonadati</taxon>
        <taxon>Pseudomonadota</taxon>
        <taxon>Betaproteobacteria</taxon>
        <taxon>Burkholderiales</taxon>
        <taxon>Burkholderiaceae</taxon>
        <taxon>Paraburkholderia</taxon>
    </lineage>
</organism>
<dbReference type="PANTHER" id="PTHR42796">
    <property type="entry name" value="FUMARYLACETOACETATE HYDROLASE DOMAIN-CONTAINING PROTEIN 2A-RELATED"/>
    <property type="match status" value="1"/>
</dbReference>
<gene>
    <name evidence="5" type="ORF">E1956_17655</name>
</gene>
<protein>
    <submittedName>
        <fullName evidence="5">FAA hydrolase family protein</fullName>
    </submittedName>
</protein>
<evidence type="ECO:0000259" key="4">
    <source>
        <dbReference type="Pfam" id="PF01557"/>
    </source>
</evidence>
<dbReference type="InterPro" id="IPR036663">
    <property type="entry name" value="Fumarylacetoacetase_C_sf"/>
</dbReference>
<accession>A0A4P7CY51</accession>
<keyword evidence="3" id="KW-0479">Metal-binding</keyword>
<dbReference type="GO" id="GO:0046872">
    <property type="term" value="F:metal ion binding"/>
    <property type="evidence" value="ECO:0007669"/>
    <property type="project" value="UniProtKB-KW"/>
</dbReference>
<dbReference type="RefSeq" id="WP_134751444.1">
    <property type="nucleotide sequence ID" value="NZ_CP038149.1"/>
</dbReference>
<evidence type="ECO:0000256" key="1">
    <source>
        <dbReference type="ARBA" id="ARBA00001946"/>
    </source>
</evidence>
<evidence type="ECO:0000256" key="3">
    <source>
        <dbReference type="ARBA" id="ARBA00022723"/>
    </source>
</evidence>
<evidence type="ECO:0000256" key="2">
    <source>
        <dbReference type="ARBA" id="ARBA00010211"/>
    </source>
</evidence>
<dbReference type="GO" id="GO:0016787">
    <property type="term" value="F:hydrolase activity"/>
    <property type="evidence" value="ECO:0007669"/>
    <property type="project" value="UniProtKB-KW"/>
</dbReference>
<proteinExistence type="inferred from homology"/>
<dbReference type="InterPro" id="IPR051121">
    <property type="entry name" value="FAH"/>
</dbReference>
<evidence type="ECO:0000313" key="6">
    <source>
        <dbReference type="Proteomes" id="UP000295727"/>
    </source>
</evidence>
<evidence type="ECO:0000313" key="5">
    <source>
        <dbReference type="EMBL" id="QBQ99061.1"/>
    </source>
</evidence>
<comment type="similarity">
    <text evidence="2">Belongs to the FAH family.</text>
</comment>
<sequence length="314" mass="35159">MKLMTFDYHGTPHVGVAAPEGIVDLTRAMERTHPHVRQSHSLLAIIQSGIDIDTLGEESLARLRDAGALDEYVVANPAWLPPILHPPKILGLALNYQEHIDESNLAFFNEPIIFPKYACTMVGHEGEIELPPFPQDVDEEHELAMVVGRDCRHIRPSEAADYVFGWTICNDVSARNRQFERMKMGQPYGYAKNFASFCPLGPWVVTRRELPDVRHLKMSVRVNGKVTRSGDSSSGMIFDPYETLAYCSDYTPMEAGDVISLGTYSGEKRIVEGDVLELEIEGIGVLRNRVVGAKRPWRSFTTETPIGPLVREKP</sequence>
<dbReference type="InterPro" id="IPR011234">
    <property type="entry name" value="Fumarylacetoacetase-like_C"/>
</dbReference>